<feature type="transmembrane region" description="Helical" evidence="2">
    <location>
        <begin position="671"/>
        <end position="698"/>
    </location>
</feature>
<dbReference type="RefSeq" id="WP_209664847.1">
    <property type="nucleotide sequence ID" value="NZ_JAGGMS010000001.1"/>
</dbReference>
<accession>A0ABS4PPS2</accession>
<evidence type="ECO:0000256" key="1">
    <source>
        <dbReference type="SAM" id="MobiDB-lite"/>
    </source>
</evidence>
<feature type="region of interest" description="Disordered" evidence="1">
    <location>
        <begin position="776"/>
        <end position="795"/>
    </location>
</feature>
<reference evidence="3 4" key="1">
    <citation type="submission" date="2021-03" db="EMBL/GenBank/DDBJ databases">
        <title>Sequencing the genomes of 1000 actinobacteria strains.</title>
        <authorList>
            <person name="Klenk H.-P."/>
        </authorList>
    </citation>
    <scope>NUCLEOTIDE SEQUENCE [LARGE SCALE GENOMIC DNA]</scope>
    <source>
        <strain evidence="3 4">DSM 45510</strain>
    </source>
</reference>
<keyword evidence="2" id="KW-0812">Transmembrane</keyword>
<sequence length="795" mass="88553">MTVNSDIAVDSEGSNRHAETVLRCHFLGEIIDSSFIASNYDPPRSLTSSLKLSRAGNRIANQEKGGSVGLHEAQLAVFMTLWSGSDLLVSPEEIDVEQVRRHISSEVKRGKIRLPWIYGRELYDWVAESTFHGHMQPTYAECEQLLEELPQGVFQMGPYVTGPYGIVESVQWRDVPVPFSLPAFHCEEVDCHHVHGIRLNSGECGLLKALDQIRKKAAKKHERSVQFVNDTSLVLQAKLPPFSWSFTGSLPYFLVDTLTLNDLRKLLVELLDGTNGVLRAEVKRATEATVKSANEFAANLSSAQLLQVILLSDDSTIHSTLNVLINGQKIEIPKGETRRSKLHQKGSGPMSISIDASQLGVRYRPPTKLVQLRLRQILSEVYPEEDQNALRSMQWKLRKYEGDTSEKKLAAALATEEPVNLIKSLVVPDESACENVLGHLGLPSSLVSNLDDDQISSMLAWHIGFTAFEKDAALQTFNENADELKRIALSLPVALDRQDIKSVRGSAANLFASLEEVLKVTLCFSGWALINDHYASGAEFKYSKGAAAHFMNSWLVERKTQTESRSIEKMRLSDLLECISVVSRFLESAIRSPAGYGRSADQWSRMSREVESPFKFPFKHKLPFLDLSERSRQLLLEVLKSVSSDLNSGGALTVRNGLLHHNEEVPARDEIVAALSVVVNGISSLVSVGLYPVIFTIYSRDSDMNGRRRINLRSDDGQEVTLKRPSSIQLSGFPTVETPQVVLTRAGLADSGEPLRFEVEFDTAYRDMWTNFPRRPVRRPQHGLPAQLGALDSRT</sequence>
<dbReference type="Proteomes" id="UP000741013">
    <property type="component" value="Unassembled WGS sequence"/>
</dbReference>
<name>A0ABS4PPS2_9PSEU</name>
<evidence type="ECO:0000313" key="3">
    <source>
        <dbReference type="EMBL" id="MBP2181424.1"/>
    </source>
</evidence>
<proteinExistence type="predicted"/>
<evidence type="ECO:0000256" key="2">
    <source>
        <dbReference type="SAM" id="Phobius"/>
    </source>
</evidence>
<comment type="caution">
    <text evidence="3">The sequence shown here is derived from an EMBL/GenBank/DDBJ whole genome shotgun (WGS) entry which is preliminary data.</text>
</comment>
<keyword evidence="4" id="KW-1185">Reference proteome</keyword>
<protein>
    <submittedName>
        <fullName evidence="3">Uncharacterized protein</fullName>
    </submittedName>
</protein>
<organism evidence="3 4">
    <name type="scientific">Amycolatopsis magusensis</name>
    <dbReference type="NCBI Taxonomy" id="882444"/>
    <lineage>
        <taxon>Bacteria</taxon>
        <taxon>Bacillati</taxon>
        <taxon>Actinomycetota</taxon>
        <taxon>Actinomycetes</taxon>
        <taxon>Pseudonocardiales</taxon>
        <taxon>Pseudonocardiaceae</taxon>
        <taxon>Amycolatopsis</taxon>
    </lineage>
</organism>
<evidence type="ECO:0000313" key="4">
    <source>
        <dbReference type="Proteomes" id="UP000741013"/>
    </source>
</evidence>
<keyword evidence="2" id="KW-1133">Transmembrane helix</keyword>
<keyword evidence="2" id="KW-0472">Membrane</keyword>
<gene>
    <name evidence="3" type="ORF">JOM49_002950</name>
</gene>
<dbReference type="EMBL" id="JAGGMS010000001">
    <property type="protein sequence ID" value="MBP2181424.1"/>
    <property type="molecule type" value="Genomic_DNA"/>
</dbReference>